<dbReference type="GO" id="GO:0016491">
    <property type="term" value="F:oxidoreductase activity"/>
    <property type="evidence" value="ECO:0007669"/>
    <property type="project" value="UniProtKB-KW"/>
</dbReference>
<dbReference type="InParanoid" id="A0A1S3HAA2"/>
<evidence type="ECO:0000256" key="1">
    <source>
        <dbReference type="ARBA" id="ARBA00023002"/>
    </source>
</evidence>
<dbReference type="PANTHER" id="PTHR43364">
    <property type="entry name" value="NADH-SPECIFIC METHYLGLYOXAL REDUCTASE-RELATED"/>
    <property type="match status" value="1"/>
</dbReference>
<sequence length="132" mass="14373">MQRVNLPGSDLNVSPICLGTWQFNGGQVGGDKTWGAMSVEESRKIWDKALETGINFIDTAEAYLNSHSVLGQIMDPSKRRDIVLASKVGNGKGANSAPYTAEDIDQAVTTSLEKLKTDYIDLYQGDSTYPTK</sequence>
<dbReference type="GeneID" id="106153129"/>
<keyword evidence="1" id="KW-0560">Oxidoreductase</keyword>
<evidence type="ECO:0000313" key="4">
    <source>
        <dbReference type="Proteomes" id="UP000085678"/>
    </source>
</evidence>
<evidence type="ECO:0000313" key="5">
    <source>
        <dbReference type="RefSeq" id="XP_013382396.1"/>
    </source>
</evidence>
<accession>A0A1S3HAA2</accession>
<organism evidence="4 5">
    <name type="scientific">Lingula anatina</name>
    <name type="common">Brachiopod</name>
    <name type="synonym">Lingula unguis</name>
    <dbReference type="NCBI Taxonomy" id="7574"/>
    <lineage>
        <taxon>Eukaryota</taxon>
        <taxon>Metazoa</taxon>
        <taxon>Spiralia</taxon>
        <taxon>Lophotrochozoa</taxon>
        <taxon>Brachiopoda</taxon>
        <taxon>Linguliformea</taxon>
        <taxon>Lingulata</taxon>
        <taxon>Lingulida</taxon>
        <taxon>Linguloidea</taxon>
        <taxon>Lingulidae</taxon>
        <taxon>Lingula</taxon>
    </lineage>
</organism>
<evidence type="ECO:0000259" key="3">
    <source>
        <dbReference type="Pfam" id="PF00248"/>
    </source>
</evidence>
<comment type="similarity">
    <text evidence="2">Belongs to the aldo/keto reductase family. Aldo/keto reductase 2 subfamily.</text>
</comment>
<dbReference type="InterPro" id="IPR036812">
    <property type="entry name" value="NAD(P)_OxRdtase_dom_sf"/>
</dbReference>
<dbReference type="InterPro" id="IPR050523">
    <property type="entry name" value="AKR_Detox_Biosynth"/>
</dbReference>
<dbReference type="OrthoDB" id="48988at2759"/>
<feature type="domain" description="NADP-dependent oxidoreductase" evidence="3">
    <location>
        <begin position="15"/>
        <end position="128"/>
    </location>
</feature>
<dbReference type="InterPro" id="IPR023210">
    <property type="entry name" value="NADP_OxRdtase_dom"/>
</dbReference>
<gene>
    <name evidence="5" type="primary">LOC106153129</name>
</gene>
<keyword evidence="4" id="KW-1185">Reference proteome</keyword>
<proteinExistence type="inferred from homology"/>
<reference evidence="5" key="1">
    <citation type="submission" date="2025-08" db="UniProtKB">
        <authorList>
            <consortium name="RefSeq"/>
        </authorList>
    </citation>
    <scope>IDENTIFICATION</scope>
    <source>
        <tissue evidence="5">Gonads</tissue>
    </source>
</reference>
<dbReference type="RefSeq" id="XP_013382396.1">
    <property type="nucleotide sequence ID" value="XM_013526942.1"/>
</dbReference>
<dbReference type="SUPFAM" id="SSF51430">
    <property type="entry name" value="NAD(P)-linked oxidoreductase"/>
    <property type="match status" value="1"/>
</dbReference>
<dbReference type="Gene3D" id="3.20.20.100">
    <property type="entry name" value="NADP-dependent oxidoreductase domain"/>
    <property type="match status" value="1"/>
</dbReference>
<evidence type="ECO:0000256" key="2">
    <source>
        <dbReference type="ARBA" id="ARBA00038157"/>
    </source>
</evidence>
<dbReference type="Pfam" id="PF00248">
    <property type="entry name" value="Aldo_ket_red"/>
    <property type="match status" value="1"/>
</dbReference>
<dbReference type="AlphaFoldDB" id="A0A1S3HAA2"/>
<dbReference type="Proteomes" id="UP000085678">
    <property type="component" value="Unplaced"/>
</dbReference>
<dbReference type="PANTHER" id="PTHR43364:SF4">
    <property type="entry name" value="NAD(P)-LINKED OXIDOREDUCTASE SUPERFAMILY PROTEIN"/>
    <property type="match status" value="1"/>
</dbReference>
<dbReference type="KEGG" id="lak:106153129"/>
<dbReference type="STRING" id="7574.A0A1S3HAA2"/>
<protein>
    <submittedName>
        <fullName evidence="5">Uncharacterized protein LOC106153129</fullName>
    </submittedName>
</protein>
<name>A0A1S3HAA2_LINAN</name>